<proteinExistence type="predicted"/>
<keyword evidence="1" id="KW-1185">Reference proteome</keyword>
<evidence type="ECO:0000313" key="2">
    <source>
        <dbReference type="WBParaSite" id="ALUE_0001678801-mRNA-1"/>
    </source>
</evidence>
<dbReference type="AlphaFoldDB" id="A0A0M3IF38"/>
<reference evidence="2" key="1">
    <citation type="submission" date="2017-02" db="UniProtKB">
        <authorList>
            <consortium name="WormBaseParasite"/>
        </authorList>
    </citation>
    <scope>IDENTIFICATION</scope>
</reference>
<protein>
    <submittedName>
        <fullName evidence="2">Uncharacterized protein</fullName>
    </submittedName>
</protein>
<evidence type="ECO:0000313" key="1">
    <source>
        <dbReference type="Proteomes" id="UP000036681"/>
    </source>
</evidence>
<name>A0A0M3IF38_ASCLU</name>
<accession>A0A0M3IF38</accession>
<organism evidence="1 2">
    <name type="scientific">Ascaris lumbricoides</name>
    <name type="common">Giant roundworm</name>
    <dbReference type="NCBI Taxonomy" id="6252"/>
    <lineage>
        <taxon>Eukaryota</taxon>
        <taxon>Metazoa</taxon>
        <taxon>Ecdysozoa</taxon>
        <taxon>Nematoda</taxon>
        <taxon>Chromadorea</taxon>
        <taxon>Rhabditida</taxon>
        <taxon>Spirurina</taxon>
        <taxon>Ascaridomorpha</taxon>
        <taxon>Ascaridoidea</taxon>
        <taxon>Ascarididae</taxon>
        <taxon>Ascaris</taxon>
    </lineage>
</organism>
<sequence>MQRTVLGEEEDEVAHTLDYALPSKALQRARDRATRWRHFRASKIVSVHTYTSGDGFDATLFVCVCVCKCVSVGARACICL</sequence>
<dbReference type="WBParaSite" id="ALUE_0001678801-mRNA-1">
    <property type="protein sequence ID" value="ALUE_0001678801-mRNA-1"/>
    <property type="gene ID" value="ALUE_0001678801"/>
</dbReference>
<dbReference type="Proteomes" id="UP000036681">
    <property type="component" value="Unplaced"/>
</dbReference>